<name>A0A078IFK4_BRANA</name>
<feature type="compositionally biased region" description="Low complexity" evidence="1">
    <location>
        <begin position="57"/>
        <end position="91"/>
    </location>
</feature>
<evidence type="ECO:0000313" key="4">
    <source>
        <dbReference type="Proteomes" id="UP000028999"/>
    </source>
</evidence>
<dbReference type="Gramene" id="CDY48089">
    <property type="protein sequence ID" value="CDY48089"/>
    <property type="gene ID" value="GSBRNA2T00088780001"/>
</dbReference>
<evidence type="ECO:0000256" key="1">
    <source>
        <dbReference type="SAM" id="MobiDB-lite"/>
    </source>
</evidence>
<feature type="compositionally biased region" description="Acidic residues" evidence="1">
    <location>
        <begin position="1"/>
        <end position="16"/>
    </location>
</feature>
<gene>
    <name evidence="3" type="primary">BnaC06g02530D</name>
    <name evidence="2" type="ORF">DARMORV10_C06P04020.1</name>
    <name evidence="3" type="ORF">GSBRNA2T00088780001</name>
</gene>
<dbReference type="PaxDb" id="3708-A0A078IFK4"/>
<reference evidence="3" key="2">
    <citation type="submission" date="2014-06" db="EMBL/GenBank/DDBJ databases">
        <authorList>
            <person name="Genoscope - CEA"/>
        </authorList>
    </citation>
    <scope>NUCLEOTIDE SEQUENCE</scope>
</reference>
<dbReference type="AlphaFoldDB" id="A0A078IFK4"/>
<dbReference type="Proteomes" id="UP000028999">
    <property type="component" value="Unassembled WGS sequence"/>
</dbReference>
<evidence type="ECO:0000313" key="2">
    <source>
        <dbReference type="EMBL" id="CAF2054562.1"/>
    </source>
</evidence>
<accession>A0A078IFK4</accession>
<protein>
    <submittedName>
        <fullName evidence="2">(rape) hypothetical protein</fullName>
    </submittedName>
    <submittedName>
        <fullName evidence="3">BnaC06g02530D protein</fullName>
    </submittedName>
</protein>
<reference evidence="2" key="3">
    <citation type="submission" date="2021-01" db="EMBL/GenBank/DDBJ databases">
        <authorList>
            <consortium name="Genoscope - CEA"/>
            <person name="William W."/>
        </authorList>
    </citation>
    <scope>NUCLEOTIDE SEQUENCE</scope>
</reference>
<dbReference type="EMBL" id="LK032753">
    <property type="protein sequence ID" value="CDY48089.1"/>
    <property type="molecule type" value="Genomic_DNA"/>
</dbReference>
<sequence>MRVDVSDDDMIDEDTDEYIHHGERGSVSAIPGSLTASNTMAGGGSVSAVPGSLTASNAMAGGGSVANSSAAEQGSISFSSTESSAEQGSVSCSNSMAGGGSVVDSSAVKQSSVSGSSAAGVGYVSGSRT</sequence>
<organism evidence="3 4">
    <name type="scientific">Brassica napus</name>
    <name type="common">Rape</name>
    <dbReference type="NCBI Taxonomy" id="3708"/>
    <lineage>
        <taxon>Eukaryota</taxon>
        <taxon>Viridiplantae</taxon>
        <taxon>Streptophyta</taxon>
        <taxon>Embryophyta</taxon>
        <taxon>Tracheophyta</taxon>
        <taxon>Spermatophyta</taxon>
        <taxon>Magnoliopsida</taxon>
        <taxon>eudicotyledons</taxon>
        <taxon>Gunneridae</taxon>
        <taxon>Pentapetalae</taxon>
        <taxon>rosids</taxon>
        <taxon>malvids</taxon>
        <taxon>Brassicales</taxon>
        <taxon>Brassicaceae</taxon>
        <taxon>Brassiceae</taxon>
        <taxon>Brassica</taxon>
    </lineage>
</organism>
<proteinExistence type="predicted"/>
<keyword evidence="4" id="KW-1185">Reference proteome</keyword>
<feature type="region of interest" description="Disordered" evidence="1">
    <location>
        <begin position="1"/>
        <end position="33"/>
    </location>
</feature>
<feature type="compositionally biased region" description="Low complexity" evidence="1">
    <location>
        <begin position="102"/>
        <end position="129"/>
    </location>
</feature>
<reference evidence="3 4" key="1">
    <citation type="journal article" date="2014" name="Science">
        <title>Plant genetics. Early allopolyploid evolution in the post-Neolithic Brassica napus oilseed genome.</title>
        <authorList>
            <person name="Chalhoub B."/>
            <person name="Denoeud F."/>
            <person name="Liu S."/>
            <person name="Parkin I.A."/>
            <person name="Tang H."/>
            <person name="Wang X."/>
            <person name="Chiquet J."/>
            <person name="Belcram H."/>
            <person name="Tong C."/>
            <person name="Samans B."/>
            <person name="Correa M."/>
            <person name="Da Silva C."/>
            <person name="Just J."/>
            <person name="Falentin C."/>
            <person name="Koh C.S."/>
            <person name="Le Clainche I."/>
            <person name="Bernard M."/>
            <person name="Bento P."/>
            <person name="Noel B."/>
            <person name="Labadie K."/>
            <person name="Alberti A."/>
            <person name="Charles M."/>
            <person name="Arnaud D."/>
            <person name="Guo H."/>
            <person name="Daviaud C."/>
            <person name="Alamery S."/>
            <person name="Jabbari K."/>
            <person name="Zhao M."/>
            <person name="Edger P.P."/>
            <person name="Chelaifa H."/>
            <person name="Tack D."/>
            <person name="Lassalle G."/>
            <person name="Mestiri I."/>
            <person name="Schnel N."/>
            <person name="Le Paslier M.C."/>
            <person name="Fan G."/>
            <person name="Renault V."/>
            <person name="Bayer P.E."/>
            <person name="Golicz A.A."/>
            <person name="Manoli S."/>
            <person name="Lee T.H."/>
            <person name="Thi V.H."/>
            <person name="Chalabi S."/>
            <person name="Hu Q."/>
            <person name="Fan C."/>
            <person name="Tollenaere R."/>
            <person name="Lu Y."/>
            <person name="Battail C."/>
            <person name="Shen J."/>
            <person name="Sidebottom C.H."/>
            <person name="Wang X."/>
            <person name="Canaguier A."/>
            <person name="Chauveau A."/>
            <person name="Berard A."/>
            <person name="Deniot G."/>
            <person name="Guan M."/>
            <person name="Liu Z."/>
            <person name="Sun F."/>
            <person name="Lim Y.P."/>
            <person name="Lyons E."/>
            <person name="Town C.D."/>
            <person name="Bancroft I."/>
            <person name="Wang X."/>
            <person name="Meng J."/>
            <person name="Ma J."/>
            <person name="Pires J.C."/>
            <person name="King G.J."/>
            <person name="Brunel D."/>
            <person name="Delourme R."/>
            <person name="Renard M."/>
            <person name="Aury J.M."/>
            <person name="Adams K.L."/>
            <person name="Batley J."/>
            <person name="Snowdon R.J."/>
            <person name="Tost J."/>
            <person name="Edwards D."/>
            <person name="Zhou Y."/>
            <person name="Hua W."/>
            <person name="Sharpe A.G."/>
            <person name="Paterson A.H."/>
            <person name="Guan C."/>
            <person name="Wincker P."/>
        </authorList>
    </citation>
    <scope>NUCLEOTIDE SEQUENCE [LARGE SCALE GENOMIC DNA]</scope>
    <source>
        <strain evidence="4">cv. Darmor-bzh</strain>
    </source>
</reference>
<evidence type="ECO:0000313" key="3">
    <source>
        <dbReference type="EMBL" id="CDY48089.1"/>
    </source>
</evidence>
<dbReference type="Proteomes" id="UP001295469">
    <property type="component" value="Chromosome C06"/>
</dbReference>
<feature type="region of interest" description="Disordered" evidence="1">
    <location>
        <begin position="57"/>
        <end position="129"/>
    </location>
</feature>
<dbReference type="EMBL" id="HG994370">
    <property type="protein sequence ID" value="CAF2054562.1"/>
    <property type="molecule type" value="Genomic_DNA"/>
</dbReference>